<dbReference type="InterPro" id="IPR010994">
    <property type="entry name" value="RuvA_2-like"/>
</dbReference>
<dbReference type="PANTHER" id="PTHR30471:SF3">
    <property type="entry name" value="UPF0758 PROTEIN YEES-RELATED"/>
    <property type="match status" value="1"/>
</dbReference>
<evidence type="ECO:0000259" key="8">
    <source>
        <dbReference type="PROSITE" id="PS50249"/>
    </source>
</evidence>
<dbReference type="STRING" id="454171.CP488_00136"/>
<dbReference type="PANTHER" id="PTHR30471">
    <property type="entry name" value="DNA REPAIR PROTEIN RADC"/>
    <property type="match status" value="1"/>
</dbReference>
<evidence type="ECO:0000256" key="7">
    <source>
        <dbReference type="RuleBase" id="RU003797"/>
    </source>
</evidence>
<dbReference type="PROSITE" id="PS50249">
    <property type="entry name" value="MPN"/>
    <property type="match status" value="1"/>
</dbReference>
<keyword evidence="6" id="KW-0482">Metalloprotease</keyword>
<keyword evidence="5" id="KW-0862">Zinc</keyword>
<protein>
    <submittedName>
        <fullName evidence="9">DNA replication and repair protein RadC</fullName>
    </submittedName>
</protein>
<evidence type="ECO:0000256" key="2">
    <source>
        <dbReference type="ARBA" id="ARBA00022670"/>
    </source>
</evidence>
<evidence type="ECO:0000313" key="10">
    <source>
        <dbReference type="Proteomes" id="UP000014227"/>
    </source>
</evidence>
<dbReference type="SUPFAM" id="SSF47781">
    <property type="entry name" value="RuvA domain 2-like"/>
    <property type="match status" value="1"/>
</dbReference>
<name>S0EYD6_CHTCT</name>
<organism evidence="9 10">
    <name type="scientific">Chthonomonas calidirosea (strain DSM 23976 / ICMP 18418 / T49)</name>
    <dbReference type="NCBI Taxonomy" id="1303518"/>
    <lineage>
        <taxon>Bacteria</taxon>
        <taxon>Bacillati</taxon>
        <taxon>Armatimonadota</taxon>
        <taxon>Chthonomonadia</taxon>
        <taxon>Chthonomonadales</taxon>
        <taxon>Chthonomonadaceae</taxon>
        <taxon>Chthonomonas</taxon>
    </lineage>
</organism>
<accession>S0EYD6</accession>
<dbReference type="Gene3D" id="1.10.150.20">
    <property type="entry name" value="5' to 3' exonuclease, C-terminal subdomain"/>
    <property type="match status" value="1"/>
</dbReference>
<dbReference type="GO" id="GO:0046872">
    <property type="term" value="F:metal ion binding"/>
    <property type="evidence" value="ECO:0007669"/>
    <property type="project" value="UniProtKB-KW"/>
</dbReference>
<keyword evidence="4" id="KW-0378">Hydrolase</keyword>
<evidence type="ECO:0000256" key="5">
    <source>
        <dbReference type="ARBA" id="ARBA00022833"/>
    </source>
</evidence>
<dbReference type="AlphaFoldDB" id="S0EYD6"/>
<keyword evidence="2" id="KW-0645">Protease</keyword>
<evidence type="ECO:0000256" key="1">
    <source>
        <dbReference type="ARBA" id="ARBA00010243"/>
    </source>
</evidence>
<comment type="similarity">
    <text evidence="1 7">Belongs to the UPF0758 family.</text>
</comment>
<dbReference type="InterPro" id="IPR037518">
    <property type="entry name" value="MPN"/>
</dbReference>
<proteinExistence type="inferred from homology"/>
<gene>
    <name evidence="9" type="ORF">CCALI_01020</name>
</gene>
<dbReference type="EMBL" id="HF951689">
    <property type="protein sequence ID" value="CCW34842.1"/>
    <property type="molecule type" value="Genomic_DNA"/>
</dbReference>
<evidence type="ECO:0000256" key="4">
    <source>
        <dbReference type="ARBA" id="ARBA00022801"/>
    </source>
</evidence>
<reference evidence="10" key="1">
    <citation type="submission" date="2013-03" db="EMBL/GenBank/DDBJ databases">
        <title>Genome sequence of Chthonomonas calidirosea, the first sequenced genome from the Armatimonadetes phylum (formally candidate division OP10).</title>
        <authorList>
            <person name="Lee K.C.Y."/>
            <person name="Morgan X.C."/>
            <person name="Dunfield P.F."/>
            <person name="Tamas I."/>
            <person name="Houghton K.M."/>
            <person name="Vyssotski M."/>
            <person name="Ryan J.L.J."/>
            <person name="Lagutin K."/>
            <person name="McDonald I.R."/>
            <person name="Stott M.B."/>
        </authorList>
    </citation>
    <scope>NUCLEOTIDE SEQUENCE [LARGE SCALE GENOMIC DNA]</scope>
    <source>
        <strain evidence="10">DSM 23976 / ICMP 18418 / T49</strain>
    </source>
</reference>
<dbReference type="GO" id="GO:0006508">
    <property type="term" value="P:proteolysis"/>
    <property type="evidence" value="ECO:0007669"/>
    <property type="project" value="UniProtKB-KW"/>
</dbReference>
<dbReference type="InterPro" id="IPR046778">
    <property type="entry name" value="UPF0758_N"/>
</dbReference>
<dbReference type="Pfam" id="PF20582">
    <property type="entry name" value="UPF0758_N"/>
    <property type="match status" value="1"/>
</dbReference>
<dbReference type="InterPro" id="IPR025657">
    <property type="entry name" value="RadC_JAB"/>
</dbReference>
<dbReference type="Proteomes" id="UP000014227">
    <property type="component" value="Chromosome I"/>
</dbReference>
<feature type="domain" description="MPN" evidence="8">
    <location>
        <begin position="108"/>
        <end position="230"/>
    </location>
</feature>
<keyword evidence="3" id="KW-0479">Metal-binding</keyword>
<evidence type="ECO:0000256" key="6">
    <source>
        <dbReference type="ARBA" id="ARBA00023049"/>
    </source>
</evidence>
<dbReference type="PATRIC" id="fig|1303518.3.peg.1036"/>
<dbReference type="KEGG" id="ccz:CCALI_01020"/>
<evidence type="ECO:0000256" key="3">
    <source>
        <dbReference type="ARBA" id="ARBA00022723"/>
    </source>
</evidence>
<keyword evidence="10" id="KW-1185">Reference proteome</keyword>
<dbReference type="eggNOG" id="COG2003">
    <property type="taxonomic scope" value="Bacteria"/>
</dbReference>
<sequence length="231" mass="25706">MVERYTVAIRELPDTERPRERLKLYGPQSLSDKELLAIQLRIGTRELSALGLAEHLLKEFRGLGGIARAHLEDLKRVKGVGEVKAIEIAAAVELGRRIMVLEETPRPKITCPRDVANLLMPELRYETKEHFKSILLDTKNQVIKICAVSVGILDSSLVHPREVFKEAILHSAASLIVVHNHPSGDPTPSKEDINVTKRLLEAGKIIGIELLDHIVIGGQQYVSLKERGGVF</sequence>
<dbReference type="Pfam" id="PF04002">
    <property type="entry name" value="RadC"/>
    <property type="match status" value="1"/>
</dbReference>
<dbReference type="GO" id="GO:0008237">
    <property type="term" value="F:metallopeptidase activity"/>
    <property type="evidence" value="ECO:0007669"/>
    <property type="project" value="UniProtKB-KW"/>
</dbReference>
<dbReference type="NCBIfam" id="NF000642">
    <property type="entry name" value="PRK00024.1"/>
    <property type="match status" value="1"/>
</dbReference>
<dbReference type="RefSeq" id="WP_016482391.1">
    <property type="nucleotide sequence ID" value="NC_021487.1"/>
</dbReference>
<dbReference type="InterPro" id="IPR001405">
    <property type="entry name" value="UPF0758"/>
</dbReference>
<dbReference type="Gene3D" id="3.40.140.10">
    <property type="entry name" value="Cytidine Deaminase, domain 2"/>
    <property type="match status" value="1"/>
</dbReference>
<dbReference type="HOGENOM" id="CLU_073529_0_2_0"/>
<dbReference type="NCBIfam" id="TIGR00608">
    <property type="entry name" value="radc"/>
    <property type="match status" value="1"/>
</dbReference>
<evidence type="ECO:0000313" key="9">
    <source>
        <dbReference type="EMBL" id="CCW34842.1"/>
    </source>
</evidence>
<dbReference type="FunCoup" id="S0EYD6">
    <property type="interactions" value="207"/>
</dbReference>
<dbReference type="InterPro" id="IPR020891">
    <property type="entry name" value="UPF0758_CS"/>
</dbReference>
<dbReference type="InParanoid" id="S0EYD6"/>
<dbReference type="CDD" id="cd08071">
    <property type="entry name" value="MPN_DUF2466"/>
    <property type="match status" value="1"/>
</dbReference>
<dbReference type="OrthoDB" id="9804482at2"/>
<dbReference type="PROSITE" id="PS01302">
    <property type="entry name" value="UPF0758"/>
    <property type="match status" value="1"/>
</dbReference>